<dbReference type="EMBL" id="CP014168">
    <property type="protein sequence ID" value="AOH83673.1"/>
    <property type="molecule type" value="Genomic_DNA"/>
</dbReference>
<dbReference type="InterPro" id="IPR036097">
    <property type="entry name" value="HisK_dim/P_sf"/>
</dbReference>
<evidence type="ECO:0000256" key="10">
    <source>
        <dbReference type="SAM" id="Phobius"/>
    </source>
</evidence>
<feature type="transmembrane region" description="Helical" evidence="10">
    <location>
        <begin position="171"/>
        <end position="193"/>
    </location>
</feature>
<feature type="transmembrane region" description="Helical" evidence="10">
    <location>
        <begin position="35"/>
        <end position="52"/>
    </location>
</feature>
<dbReference type="InterPro" id="IPR004358">
    <property type="entry name" value="Sig_transdc_His_kin-like_C"/>
</dbReference>
<keyword evidence="4" id="KW-1003">Cell membrane</keyword>
<organism evidence="12 13">
    <name type="scientific">Sphingomonas panacis</name>
    <dbReference type="NCBI Taxonomy" id="1560345"/>
    <lineage>
        <taxon>Bacteria</taxon>
        <taxon>Pseudomonadati</taxon>
        <taxon>Pseudomonadota</taxon>
        <taxon>Alphaproteobacteria</taxon>
        <taxon>Sphingomonadales</taxon>
        <taxon>Sphingomonadaceae</taxon>
        <taxon>Sphingomonas</taxon>
    </lineage>
</organism>
<dbReference type="EC" id="2.7.13.3" evidence="3"/>
<feature type="transmembrane region" description="Helical" evidence="10">
    <location>
        <begin position="94"/>
        <end position="111"/>
    </location>
</feature>
<keyword evidence="10" id="KW-0472">Membrane</keyword>
<dbReference type="PANTHER" id="PTHR44936:SF10">
    <property type="entry name" value="SENSOR PROTEIN RSTB"/>
    <property type="match status" value="1"/>
</dbReference>
<evidence type="ECO:0000256" key="8">
    <source>
        <dbReference type="ARBA" id="ARBA00022777"/>
    </source>
</evidence>
<evidence type="ECO:0000259" key="11">
    <source>
        <dbReference type="PROSITE" id="PS50109"/>
    </source>
</evidence>
<dbReference type="Gene3D" id="1.10.287.130">
    <property type="match status" value="1"/>
</dbReference>
<dbReference type="InterPro" id="IPR005467">
    <property type="entry name" value="His_kinase_dom"/>
</dbReference>
<dbReference type="Gene3D" id="3.30.565.10">
    <property type="entry name" value="Histidine kinase-like ATPase, C-terminal domain"/>
    <property type="match status" value="1"/>
</dbReference>
<feature type="transmembrane region" description="Helical" evidence="10">
    <location>
        <begin position="123"/>
        <end position="151"/>
    </location>
</feature>
<dbReference type="SUPFAM" id="SSF47384">
    <property type="entry name" value="Homodimeric domain of signal transducing histidine kinase"/>
    <property type="match status" value="1"/>
</dbReference>
<evidence type="ECO:0000256" key="5">
    <source>
        <dbReference type="ARBA" id="ARBA00022553"/>
    </source>
</evidence>
<keyword evidence="10" id="KW-0812">Transmembrane</keyword>
<dbReference type="KEGG" id="span:AWL63_06495"/>
<feature type="domain" description="Histidine kinase" evidence="11">
    <location>
        <begin position="229"/>
        <end position="435"/>
    </location>
</feature>
<evidence type="ECO:0000256" key="3">
    <source>
        <dbReference type="ARBA" id="ARBA00012438"/>
    </source>
</evidence>
<evidence type="ECO:0000256" key="7">
    <source>
        <dbReference type="ARBA" id="ARBA00022741"/>
    </source>
</evidence>
<gene>
    <name evidence="12" type="ORF">AWL63_06495</name>
</gene>
<dbReference type="AlphaFoldDB" id="A0A1B3Z8B3"/>
<dbReference type="GO" id="GO:0005886">
    <property type="term" value="C:plasma membrane"/>
    <property type="evidence" value="ECO:0007669"/>
    <property type="project" value="UniProtKB-SubCell"/>
</dbReference>
<dbReference type="CDD" id="cd00082">
    <property type="entry name" value="HisKA"/>
    <property type="match status" value="1"/>
</dbReference>
<keyword evidence="9" id="KW-0067">ATP-binding</keyword>
<dbReference type="STRING" id="1560345.AWL63_06495"/>
<dbReference type="SMART" id="SM00387">
    <property type="entry name" value="HATPase_c"/>
    <property type="match status" value="1"/>
</dbReference>
<dbReference type="Pfam" id="PF02518">
    <property type="entry name" value="HATPase_c"/>
    <property type="match status" value="1"/>
</dbReference>
<keyword evidence="10" id="KW-1133">Transmembrane helix</keyword>
<evidence type="ECO:0000313" key="12">
    <source>
        <dbReference type="EMBL" id="AOH83673.1"/>
    </source>
</evidence>
<proteinExistence type="predicted"/>
<evidence type="ECO:0000313" key="13">
    <source>
        <dbReference type="Proteomes" id="UP000094256"/>
    </source>
</evidence>
<keyword evidence="8 12" id="KW-0418">Kinase</keyword>
<accession>A0A1B3Z8B3</accession>
<keyword evidence="13" id="KW-1185">Reference proteome</keyword>
<feature type="transmembrane region" description="Helical" evidence="10">
    <location>
        <begin position="64"/>
        <end position="82"/>
    </location>
</feature>
<dbReference type="InterPro" id="IPR036890">
    <property type="entry name" value="HATPase_C_sf"/>
</dbReference>
<dbReference type="Proteomes" id="UP000094256">
    <property type="component" value="Chromosome"/>
</dbReference>
<dbReference type="InterPro" id="IPR050980">
    <property type="entry name" value="2C_sensor_his_kinase"/>
</dbReference>
<dbReference type="PROSITE" id="PS50109">
    <property type="entry name" value="HIS_KIN"/>
    <property type="match status" value="1"/>
</dbReference>
<comment type="subcellular location">
    <subcellularLocation>
        <location evidence="2">Cell membrane</location>
        <topology evidence="2">Multi-pass membrane protein</topology>
    </subcellularLocation>
</comment>
<reference evidence="12 13" key="1">
    <citation type="submission" date="2016-01" db="EMBL/GenBank/DDBJ databases">
        <title>Complete genome and mega plasmid sequence of Sphingomonas panacis DCY99 elicits systemic resistance in rice to Xanthomonas oryzae.</title>
        <authorList>
            <person name="Kim Y.J."/>
            <person name="Yang D.C."/>
            <person name="Sing P."/>
        </authorList>
    </citation>
    <scope>NUCLEOTIDE SEQUENCE [LARGE SCALE GENOMIC DNA]</scope>
    <source>
        <strain evidence="12 13">DCY99</strain>
    </source>
</reference>
<keyword evidence="7" id="KW-0547">Nucleotide-binding</keyword>
<keyword evidence="5" id="KW-0597">Phosphoprotein</keyword>
<name>A0A1B3Z8B3_9SPHN</name>
<dbReference type="InterPro" id="IPR003661">
    <property type="entry name" value="HisK_dim/P_dom"/>
</dbReference>
<evidence type="ECO:0000256" key="1">
    <source>
        <dbReference type="ARBA" id="ARBA00000085"/>
    </source>
</evidence>
<dbReference type="GO" id="GO:0005524">
    <property type="term" value="F:ATP binding"/>
    <property type="evidence" value="ECO:0007669"/>
    <property type="project" value="UniProtKB-KW"/>
</dbReference>
<dbReference type="SUPFAM" id="SSF55874">
    <property type="entry name" value="ATPase domain of HSP90 chaperone/DNA topoisomerase II/histidine kinase"/>
    <property type="match status" value="1"/>
</dbReference>
<dbReference type="InterPro" id="IPR003594">
    <property type="entry name" value="HATPase_dom"/>
</dbReference>
<sequence length="445" mass="47107">MTAEATPPREPTRLALVAALLSADAAGRKNMVLLVQLRWLAVAGQLATILAVQFGMGVVLPLRAMALVLAALVLVNLASLSLLHQRRTITTSELFVALLLDVAALTTQLYLSGGATNPFVSLFLLQVVLGAILLGRWSSWALVVVTCGAFAVLMRHFRPLDLPISLASDPFGLHIVGSLACFALVAVLLVLFVTRISGNLRARDAYVADMRQRAADQDHILQIGLLASGAAHELGTPLASLAVILGDWRRMPRLAADPELARDMAEMQAEVERCKAIVTGILMSAGEARGEAPEITSVHGFFADLVDYWRARGTTPLAYDDAFGADVPIVSDTALKQVICNVLDNAAEVSPHGIGLVVERDGDAIRLSVRDSGPGFAPDMLANLGKPYQSTKQRPGGGLGLFLVVNVMRKLGGSVAARNLDDGGAEVTLRLPLASLALEAETPDA</sequence>
<dbReference type="PANTHER" id="PTHR44936">
    <property type="entry name" value="SENSOR PROTEIN CREC"/>
    <property type="match status" value="1"/>
</dbReference>
<comment type="catalytic activity">
    <reaction evidence="1">
        <text>ATP + protein L-histidine = ADP + protein N-phospho-L-histidine.</text>
        <dbReference type="EC" id="2.7.13.3"/>
    </reaction>
</comment>
<dbReference type="GO" id="GO:0000155">
    <property type="term" value="F:phosphorelay sensor kinase activity"/>
    <property type="evidence" value="ECO:0007669"/>
    <property type="project" value="InterPro"/>
</dbReference>
<evidence type="ECO:0000256" key="9">
    <source>
        <dbReference type="ARBA" id="ARBA00022840"/>
    </source>
</evidence>
<protein>
    <recommendedName>
        <fullName evidence="3">histidine kinase</fullName>
        <ecNumber evidence="3">2.7.13.3</ecNumber>
    </recommendedName>
</protein>
<evidence type="ECO:0000256" key="6">
    <source>
        <dbReference type="ARBA" id="ARBA00022679"/>
    </source>
</evidence>
<evidence type="ECO:0000256" key="2">
    <source>
        <dbReference type="ARBA" id="ARBA00004651"/>
    </source>
</evidence>
<keyword evidence="6" id="KW-0808">Transferase</keyword>
<evidence type="ECO:0000256" key="4">
    <source>
        <dbReference type="ARBA" id="ARBA00022475"/>
    </source>
</evidence>
<dbReference type="PRINTS" id="PR00344">
    <property type="entry name" value="BCTRLSENSOR"/>
</dbReference>